<proteinExistence type="predicted"/>
<accession>A0A420H6U7</accession>
<protein>
    <submittedName>
        <fullName evidence="2">Uncharacterized protein</fullName>
    </submittedName>
</protein>
<gene>
    <name evidence="2" type="ORF">OnM2_108013</name>
</gene>
<evidence type="ECO:0000313" key="3">
    <source>
        <dbReference type="Proteomes" id="UP000286134"/>
    </source>
</evidence>
<dbReference type="OrthoDB" id="10383488at2759"/>
<evidence type="ECO:0000313" key="2">
    <source>
        <dbReference type="EMBL" id="RKF53148.1"/>
    </source>
</evidence>
<dbReference type="AlphaFoldDB" id="A0A420H6U7"/>
<feature type="signal peptide" evidence="1">
    <location>
        <begin position="1"/>
        <end position="17"/>
    </location>
</feature>
<dbReference type="EMBL" id="MCFK01010836">
    <property type="protein sequence ID" value="RKF53148.1"/>
    <property type="molecule type" value="Genomic_DNA"/>
</dbReference>
<reference evidence="2 3" key="1">
    <citation type="journal article" date="2018" name="BMC Genomics">
        <title>Comparative genome analyses reveal sequence features reflecting distinct modes of host-adaptation between dicot and monocot powdery mildew.</title>
        <authorList>
            <person name="Wu Y."/>
            <person name="Ma X."/>
            <person name="Pan Z."/>
            <person name="Kale S.D."/>
            <person name="Song Y."/>
            <person name="King H."/>
            <person name="Zhang Q."/>
            <person name="Presley C."/>
            <person name="Deng X."/>
            <person name="Wei C.I."/>
            <person name="Xiao S."/>
        </authorList>
    </citation>
    <scope>NUCLEOTIDE SEQUENCE [LARGE SCALE GENOMIC DNA]</scope>
    <source>
        <strain evidence="2">UMSG2</strain>
    </source>
</reference>
<keyword evidence="1" id="KW-0732">Signal</keyword>
<dbReference type="Proteomes" id="UP000286134">
    <property type="component" value="Unassembled WGS sequence"/>
</dbReference>
<comment type="caution">
    <text evidence="2">The sequence shown here is derived from an EMBL/GenBank/DDBJ whole genome shotgun (WGS) entry which is preliminary data.</text>
</comment>
<evidence type="ECO:0000256" key="1">
    <source>
        <dbReference type="SAM" id="SignalP"/>
    </source>
</evidence>
<organism evidence="2 3">
    <name type="scientific">Erysiphe neolycopersici</name>
    <dbReference type="NCBI Taxonomy" id="212602"/>
    <lineage>
        <taxon>Eukaryota</taxon>
        <taxon>Fungi</taxon>
        <taxon>Dikarya</taxon>
        <taxon>Ascomycota</taxon>
        <taxon>Pezizomycotina</taxon>
        <taxon>Leotiomycetes</taxon>
        <taxon>Erysiphales</taxon>
        <taxon>Erysiphaceae</taxon>
        <taxon>Erysiphe</taxon>
    </lineage>
</organism>
<sequence>MCLVIMSLLLWIDRCLALPRSSDQDEIDRRKINDWWLQVYHEERRDSRPTGILRHRRNSSHSTEKYISAEEGNTYSLSKAPQSSPLFAAEKLKSNWENKLTKHVRFELPLTMTAISAVLGDEIDDSMKTMKDHESYHYYVKAWELLTSLK</sequence>
<keyword evidence="3" id="KW-1185">Reference proteome</keyword>
<name>A0A420H6U7_9PEZI</name>
<feature type="chain" id="PRO_5019205489" evidence="1">
    <location>
        <begin position="18"/>
        <end position="150"/>
    </location>
</feature>